<evidence type="ECO:0000259" key="2">
    <source>
        <dbReference type="Pfam" id="PF24883"/>
    </source>
</evidence>
<dbReference type="STRING" id="1884261.A0A5C3QHF2"/>
<protein>
    <recommendedName>
        <fullName evidence="2">Nephrocystin 3-like N-terminal domain-containing protein</fullName>
    </recommendedName>
</protein>
<sequence length="254" mass="28588">MDGVAGVTSLGIDIEANDANIQAGRDAWCHNGNMTIHHHDFTDSNSDWERMVLHLRSHTTDYQIAHDNALALRTAGTGQWFLDSEAYLGWKSGRLSHLGRVGIRAGKTVMSSVIIEDLKANIQGATVLFIYNSAATRHIQTFELLVLNLLSQILESLGNTRSTKEVSQLFERYKSRACLPSQEDARTALQQELARREPFYVVIDALDESAKRCIRSEISGIRSRKSRCQAVDHLAHPHTSHFWHPRHVRNLGVR</sequence>
<accession>A0A5C3QHF2</accession>
<reference evidence="3 4" key="1">
    <citation type="journal article" date="2019" name="Nat. Ecol. Evol.">
        <title>Megaphylogeny resolves global patterns of mushroom evolution.</title>
        <authorList>
            <person name="Varga T."/>
            <person name="Krizsan K."/>
            <person name="Foldi C."/>
            <person name="Dima B."/>
            <person name="Sanchez-Garcia M."/>
            <person name="Sanchez-Ramirez S."/>
            <person name="Szollosi G.J."/>
            <person name="Szarkandi J.G."/>
            <person name="Papp V."/>
            <person name="Albert L."/>
            <person name="Andreopoulos W."/>
            <person name="Angelini C."/>
            <person name="Antonin V."/>
            <person name="Barry K.W."/>
            <person name="Bougher N.L."/>
            <person name="Buchanan P."/>
            <person name="Buyck B."/>
            <person name="Bense V."/>
            <person name="Catcheside P."/>
            <person name="Chovatia M."/>
            <person name="Cooper J."/>
            <person name="Damon W."/>
            <person name="Desjardin D."/>
            <person name="Finy P."/>
            <person name="Geml J."/>
            <person name="Haridas S."/>
            <person name="Hughes K."/>
            <person name="Justo A."/>
            <person name="Karasinski D."/>
            <person name="Kautmanova I."/>
            <person name="Kiss B."/>
            <person name="Kocsube S."/>
            <person name="Kotiranta H."/>
            <person name="LaButti K.M."/>
            <person name="Lechner B.E."/>
            <person name="Liimatainen K."/>
            <person name="Lipzen A."/>
            <person name="Lukacs Z."/>
            <person name="Mihaltcheva S."/>
            <person name="Morgado L.N."/>
            <person name="Niskanen T."/>
            <person name="Noordeloos M.E."/>
            <person name="Ohm R.A."/>
            <person name="Ortiz-Santana B."/>
            <person name="Ovrebo C."/>
            <person name="Racz N."/>
            <person name="Riley R."/>
            <person name="Savchenko A."/>
            <person name="Shiryaev A."/>
            <person name="Soop K."/>
            <person name="Spirin V."/>
            <person name="Szebenyi C."/>
            <person name="Tomsovsky M."/>
            <person name="Tulloss R.E."/>
            <person name="Uehling J."/>
            <person name="Grigoriev I.V."/>
            <person name="Vagvolgyi C."/>
            <person name="Papp T."/>
            <person name="Martin F.M."/>
            <person name="Miettinen O."/>
            <person name="Hibbett D.S."/>
            <person name="Nagy L.G."/>
        </authorList>
    </citation>
    <scope>NUCLEOTIDE SEQUENCE [LARGE SCALE GENOMIC DNA]</scope>
    <source>
        <strain evidence="3 4">CBS 309.79</strain>
    </source>
</reference>
<gene>
    <name evidence="3" type="ORF">BDV98DRAFT_99498</name>
</gene>
<feature type="domain" description="Nephrocystin 3-like N-terminal" evidence="2">
    <location>
        <begin position="76"/>
        <end position="212"/>
    </location>
</feature>
<evidence type="ECO:0000256" key="1">
    <source>
        <dbReference type="ARBA" id="ARBA00022737"/>
    </source>
</evidence>
<proteinExistence type="predicted"/>
<dbReference type="EMBL" id="ML178827">
    <property type="protein sequence ID" value="TFL00917.1"/>
    <property type="molecule type" value="Genomic_DNA"/>
</dbReference>
<dbReference type="PANTHER" id="PTHR10039:SF15">
    <property type="entry name" value="NACHT DOMAIN-CONTAINING PROTEIN"/>
    <property type="match status" value="1"/>
</dbReference>
<evidence type="ECO:0000313" key="4">
    <source>
        <dbReference type="Proteomes" id="UP000305067"/>
    </source>
</evidence>
<dbReference type="Pfam" id="PF24883">
    <property type="entry name" value="NPHP3_N"/>
    <property type="match status" value="1"/>
</dbReference>
<dbReference type="InterPro" id="IPR027417">
    <property type="entry name" value="P-loop_NTPase"/>
</dbReference>
<dbReference type="InterPro" id="IPR056884">
    <property type="entry name" value="NPHP3-like_N"/>
</dbReference>
<dbReference type="Gene3D" id="3.40.50.300">
    <property type="entry name" value="P-loop containing nucleotide triphosphate hydrolases"/>
    <property type="match status" value="1"/>
</dbReference>
<dbReference type="PANTHER" id="PTHR10039">
    <property type="entry name" value="AMELOGENIN"/>
    <property type="match status" value="1"/>
</dbReference>
<dbReference type="OrthoDB" id="448455at2759"/>
<name>A0A5C3QHF2_9AGAR</name>
<dbReference type="AlphaFoldDB" id="A0A5C3QHF2"/>
<dbReference type="Proteomes" id="UP000305067">
    <property type="component" value="Unassembled WGS sequence"/>
</dbReference>
<keyword evidence="1" id="KW-0677">Repeat</keyword>
<organism evidence="3 4">
    <name type="scientific">Pterulicium gracile</name>
    <dbReference type="NCBI Taxonomy" id="1884261"/>
    <lineage>
        <taxon>Eukaryota</taxon>
        <taxon>Fungi</taxon>
        <taxon>Dikarya</taxon>
        <taxon>Basidiomycota</taxon>
        <taxon>Agaricomycotina</taxon>
        <taxon>Agaricomycetes</taxon>
        <taxon>Agaricomycetidae</taxon>
        <taxon>Agaricales</taxon>
        <taxon>Pleurotineae</taxon>
        <taxon>Pterulaceae</taxon>
        <taxon>Pterulicium</taxon>
    </lineage>
</organism>
<evidence type="ECO:0000313" key="3">
    <source>
        <dbReference type="EMBL" id="TFL00917.1"/>
    </source>
</evidence>
<keyword evidence="4" id="KW-1185">Reference proteome</keyword>